<dbReference type="PANTHER" id="PTHR12358">
    <property type="entry name" value="SPHINGOSINE KINASE"/>
    <property type="match status" value="1"/>
</dbReference>
<keyword evidence="6" id="KW-0067">ATP-binding</keyword>
<keyword evidence="4" id="KW-0547">Nucleotide-binding</keyword>
<accession>A0A4Y3WVQ6</accession>
<dbReference type="Gene3D" id="3.40.50.10330">
    <property type="entry name" value="Probable inorganic polyphosphate/atp-NAD kinase, domain 1"/>
    <property type="match status" value="1"/>
</dbReference>
<dbReference type="SMART" id="SM00046">
    <property type="entry name" value="DAGKc"/>
    <property type="match status" value="1"/>
</dbReference>
<evidence type="ECO:0000256" key="2">
    <source>
        <dbReference type="ARBA" id="ARBA00005983"/>
    </source>
</evidence>
<evidence type="ECO:0000313" key="12">
    <source>
        <dbReference type="Proteomes" id="UP000320338"/>
    </source>
</evidence>
<feature type="transmembrane region" description="Helical" evidence="9">
    <location>
        <begin position="6"/>
        <end position="27"/>
    </location>
</feature>
<evidence type="ECO:0000256" key="6">
    <source>
        <dbReference type="ARBA" id="ARBA00022840"/>
    </source>
</evidence>
<comment type="cofactor">
    <cofactor evidence="1">
        <name>Mg(2+)</name>
        <dbReference type="ChEBI" id="CHEBI:18420"/>
    </cofactor>
</comment>
<keyword evidence="5 11" id="KW-0418">Kinase</keyword>
<dbReference type="InterPro" id="IPR001206">
    <property type="entry name" value="Diacylglycerol_kinase_cat_dom"/>
</dbReference>
<dbReference type="GO" id="GO:0008654">
    <property type="term" value="P:phospholipid biosynthetic process"/>
    <property type="evidence" value="ECO:0007669"/>
    <property type="project" value="UniProtKB-KW"/>
</dbReference>
<gene>
    <name evidence="11" type="ORF">PHY01_51270</name>
</gene>
<dbReference type="InterPro" id="IPR016064">
    <property type="entry name" value="NAD/diacylglycerol_kinase_sf"/>
</dbReference>
<dbReference type="SUPFAM" id="SSF111331">
    <property type="entry name" value="NAD kinase/diacylglycerol kinase-like"/>
    <property type="match status" value="1"/>
</dbReference>
<evidence type="ECO:0000256" key="4">
    <source>
        <dbReference type="ARBA" id="ARBA00022741"/>
    </source>
</evidence>
<feature type="domain" description="DAGKc" evidence="10">
    <location>
        <begin position="44"/>
        <end position="172"/>
    </location>
</feature>
<keyword evidence="3" id="KW-0808">Transferase</keyword>
<dbReference type="Pfam" id="PF00781">
    <property type="entry name" value="DAGK_cat"/>
    <property type="match status" value="1"/>
</dbReference>
<evidence type="ECO:0000256" key="9">
    <source>
        <dbReference type="SAM" id="Phobius"/>
    </source>
</evidence>
<dbReference type="InterPro" id="IPR045540">
    <property type="entry name" value="YegS/DAGK_C"/>
</dbReference>
<keyword evidence="8" id="KW-1208">Phospholipid metabolism</keyword>
<dbReference type="GO" id="GO:0016301">
    <property type="term" value="F:kinase activity"/>
    <property type="evidence" value="ECO:0007669"/>
    <property type="project" value="UniProtKB-KW"/>
</dbReference>
<dbReference type="PROSITE" id="PS50146">
    <property type="entry name" value="DAGK"/>
    <property type="match status" value="1"/>
</dbReference>
<dbReference type="InterPro" id="IPR017438">
    <property type="entry name" value="ATP-NAD_kinase_N"/>
</dbReference>
<dbReference type="OrthoDB" id="142078at2"/>
<reference evidence="11 12" key="1">
    <citation type="submission" date="2019-06" db="EMBL/GenBank/DDBJ databases">
        <title>Whole genome shotgun sequence of Pseudonocardia hydrocarbonoxydans NBRC 14498.</title>
        <authorList>
            <person name="Hosoyama A."/>
            <person name="Uohara A."/>
            <person name="Ohji S."/>
            <person name="Ichikawa N."/>
        </authorList>
    </citation>
    <scope>NUCLEOTIDE SEQUENCE [LARGE SCALE GENOMIC DNA]</scope>
    <source>
        <strain evidence="11 12">NBRC 14498</strain>
    </source>
</reference>
<sequence length="353" mass="36930">MSASGATWLVVVILAVLLVGVLLAFAVRNRRSDSPAEPFAAEPEDRPIAAVVANPTKVEPGTQELVTGLCVELGWAEPLWLETTVDDPGTGQARKAVEQGVDVVMACGGDGTVRSVAEALAGTGVAMGLLPAGTGNLLARTLGTPLEMAAAARVALTGDDRAIDIGRVRVDGDTDERVFLVMAGTGFDAEVMGNTPEALKARVGPMAYVVSGLRAMRGRRTRVTIRLDDGEELRRRTRTVLVGNSGTLLGGLVLMPEAEVDDGVLDIVNLAPKGIPGWVAVAARVISRRRRGHPRVEHWTAREVVVRAEDPQASQIDGDPIGDVTEMVVRVDAGALVVRVAEGSPAAEALPAT</sequence>
<keyword evidence="12" id="KW-1185">Reference proteome</keyword>
<keyword evidence="7" id="KW-0443">Lipid metabolism</keyword>
<keyword evidence="9" id="KW-0472">Membrane</keyword>
<keyword evidence="7" id="KW-0594">Phospholipid biosynthesis</keyword>
<dbReference type="GO" id="GO:0005524">
    <property type="term" value="F:ATP binding"/>
    <property type="evidence" value="ECO:0007669"/>
    <property type="project" value="UniProtKB-KW"/>
</dbReference>
<organism evidence="11 12">
    <name type="scientific">Pseudonocardia hydrocarbonoxydans</name>
    <dbReference type="NCBI Taxonomy" id="76726"/>
    <lineage>
        <taxon>Bacteria</taxon>
        <taxon>Bacillati</taxon>
        <taxon>Actinomycetota</taxon>
        <taxon>Actinomycetes</taxon>
        <taxon>Pseudonocardiales</taxon>
        <taxon>Pseudonocardiaceae</taxon>
        <taxon>Pseudonocardia</taxon>
    </lineage>
</organism>
<dbReference type="Gene3D" id="2.60.200.40">
    <property type="match status" value="1"/>
</dbReference>
<dbReference type="AlphaFoldDB" id="A0A4Y3WVQ6"/>
<dbReference type="Pfam" id="PF19279">
    <property type="entry name" value="YegS_C"/>
    <property type="match status" value="1"/>
</dbReference>
<proteinExistence type="inferred from homology"/>
<dbReference type="RefSeq" id="WP_141282694.1">
    <property type="nucleotide sequence ID" value="NZ_BAAARZ010000043.1"/>
</dbReference>
<protein>
    <submittedName>
        <fullName evidence="11">Sphingosine kinase</fullName>
    </submittedName>
</protein>
<evidence type="ECO:0000313" key="11">
    <source>
        <dbReference type="EMBL" id="GEC22844.1"/>
    </source>
</evidence>
<evidence type="ECO:0000256" key="3">
    <source>
        <dbReference type="ARBA" id="ARBA00022679"/>
    </source>
</evidence>
<comment type="caution">
    <text evidence="11">The sequence shown here is derived from an EMBL/GenBank/DDBJ whole genome shotgun (WGS) entry which is preliminary data.</text>
</comment>
<evidence type="ECO:0000259" key="10">
    <source>
        <dbReference type="PROSITE" id="PS50146"/>
    </source>
</evidence>
<dbReference type="PANTHER" id="PTHR12358:SF54">
    <property type="entry name" value="SPHINGOSINE KINASE RELATED PROTEIN"/>
    <property type="match status" value="1"/>
</dbReference>
<dbReference type="InterPro" id="IPR050187">
    <property type="entry name" value="Lipid_Phosphate_FormReg"/>
</dbReference>
<dbReference type="EMBL" id="BJNG01000060">
    <property type="protein sequence ID" value="GEC22844.1"/>
    <property type="molecule type" value="Genomic_DNA"/>
</dbReference>
<keyword evidence="7" id="KW-0444">Lipid biosynthesis</keyword>
<evidence type="ECO:0000256" key="8">
    <source>
        <dbReference type="ARBA" id="ARBA00023264"/>
    </source>
</evidence>
<dbReference type="Proteomes" id="UP000320338">
    <property type="component" value="Unassembled WGS sequence"/>
</dbReference>
<comment type="similarity">
    <text evidence="2">Belongs to the diacylglycerol/lipid kinase family.</text>
</comment>
<evidence type="ECO:0000256" key="5">
    <source>
        <dbReference type="ARBA" id="ARBA00022777"/>
    </source>
</evidence>
<evidence type="ECO:0000256" key="1">
    <source>
        <dbReference type="ARBA" id="ARBA00001946"/>
    </source>
</evidence>
<name>A0A4Y3WVQ6_9PSEU</name>
<keyword evidence="9" id="KW-0812">Transmembrane</keyword>
<evidence type="ECO:0000256" key="7">
    <source>
        <dbReference type="ARBA" id="ARBA00023209"/>
    </source>
</evidence>
<keyword evidence="9" id="KW-1133">Transmembrane helix</keyword>